<comment type="similarity">
    <text evidence="2">Belongs to the N-acylglucosamine 2-epimerase family.</text>
</comment>
<evidence type="ECO:0000313" key="5">
    <source>
        <dbReference type="EMBL" id="SHJ64977.1"/>
    </source>
</evidence>
<evidence type="ECO:0000256" key="4">
    <source>
        <dbReference type="HAMAP-Rule" id="MF_00929"/>
    </source>
</evidence>
<gene>
    <name evidence="5" type="ORF">SAMN04488508_11358</name>
</gene>
<dbReference type="RefSeq" id="WP_073321553.1">
    <property type="nucleotide sequence ID" value="NZ_FQYP01000013.1"/>
</dbReference>
<evidence type="ECO:0000313" key="6">
    <source>
        <dbReference type="Proteomes" id="UP000184432"/>
    </source>
</evidence>
<dbReference type="InterPro" id="IPR008928">
    <property type="entry name" value="6-hairpin_glycosidase_sf"/>
</dbReference>
<dbReference type="EC" id="5.1.3.11" evidence="4"/>
<comment type="function">
    <text evidence="4">Catalyzes the reversible epimerization of cellobiose to 4-O-beta-D-glucopyranosyl-D-mannose (Glc-Man).</text>
</comment>
<evidence type="ECO:0000256" key="3">
    <source>
        <dbReference type="ARBA" id="ARBA00023235"/>
    </source>
</evidence>
<dbReference type="Pfam" id="PF07221">
    <property type="entry name" value="GlcNAc_2-epim"/>
    <property type="match status" value="1"/>
</dbReference>
<dbReference type="InterPro" id="IPR010819">
    <property type="entry name" value="AGE/CE"/>
</dbReference>
<dbReference type="STRING" id="570521.SAMN04488508_11358"/>
<evidence type="ECO:0000256" key="1">
    <source>
        <dbReference type="ARBA" id="ARBA00001470"/>
    </source>
</evidence>
<dbReference type="EMBL" id="FQYP01000013">
    <property type="protein sequence ID" value="SHJ64977.1"/>
    <property type="molecule type" value="Genomic_DNA"/>
</dbReference>
<name>A0A1M6L1A7_9FLAO</name>
<dbReference type="Proteomes" id="UP000184432">
    <property type="component" value="Unassembled WGS sequence"/>
</dbReference>
<accession>A0A1M6L1A7</accession>
<dbReference type="InterPro" id="IPR012341">
    <property type="entry name" value="6hp_glycosidase-like_sf"/>
</dbReference>
<dbReference type="SUPFAM" id="SSF48208">
    <property type="entry name" value="Six-hairpin glycosidases"/>
    <property type="match status" value="1"/>
</dbReference>
<dbReference type="PANTHER" id="PTHR15108">
    <property type="entry name" value="N-ACYLGLUCOSAMINE-2-EPIMERASE"/>
    <property type="match status" value="1"/>
</dbReference>
<dbReference type="GO" id="GO:0005975">
    <property type="term" value="P:carbohydrate metabolic process"/>
    <property type="evidence" value="ECO:0007669"/>
    <property type="project" value="InterPro"/>
</dbReference>
<dbReference type="HAMAP" id="MF_00929">
    <property type="entry name" value="Cellobiose_2_epim"/>
    <property type="match status" value="1"/>
</dbReference>
<comment type="similarity">
    <text evidence="4">Belongs to the cellobiose 2-epimerase family.</text>
</comment>
<reference evidence="6" key="1">
    <citation type="submission" date="2016-11" db="EMBL/GenBank/DDBJ databases">
        <authorList>
            <person name="Varghese N."/>
            <person name="Submissions S."/>
        </authorList>
    </citation>
    <scope>NUCLEOTIDE SEQUENCE [LARGE SCALE GENOMIC DNA]</scope>
    <source>
        <strain evidence="6">DSM 22623</strain>
    </source>
</reference>
<dbReference type="Gene3D" id="1.50.10.10">
    <property type="match status" value="1"/>
</dbReference>
<organism evidence="5 6">
    <name type="scientific">Aquimarina spongiae</name>
    <dbReference type="NCBI Taxonomy" id="570521"/>
    <lineage>
        <taxon>Bacteria</taxon>
        <taxon>Pseudomonadati</taxon>
        <taxon>Bacteroidota</taxon>
        <taxon>Flavobacteriia</taxon>
        <taxon>Flavobacteriales</taxon>
        <taxon>Flavobacteriaceae</taxon>
        <taxon>Aquimarina</taxon>
    </lineage>
</organism>
<dbReference type="GO" id="GO:0047736">
    <property type="term" value="F:cellobiose epimerase activity"/>
    <property type="evidence" value="ECO:0007669"/>
    <property type="project" value="UniProtKB-UniRule"/>
</dbReference>
<keyword evidence="3 4" id="KW-0413">Isomerase</keyword>
<dbReference type="OrthoDB" id="618431at2"/>
<protein>
    <recommendedName>
        <fullName evidence="4">Cellobiose 2-epimerase</fullName>
        <shortName evidence="4">CE</shortName>
        <ecNumber evidence="4">5.1.3.11</ecNumber>
    </recommendedName>
</protein>
<comment type="catalytic activity">
    <reaction evidence="1 4">
        <text>D-cellobiose = beta-D-glucosyl-(1-&gt;4)-D-mannopyranose</text>
        <dbReference type="Rhea" id="RHEA:23384"/>
        <dbReference type="ChEBI" id="CHEBI:17057"/>
        <dbReference type="ChEBI" id="CHEBI:47931"/>
        <dbReference type="EC" id="5.1.3.11"/>
    </reaction>
</comment>
<dbReference type="AlphaFoldDB" id="A0A1M6L1A7"/>
<dbReference type="InterPro" id="IPR028584">
    <property type="entry name" value="Cellobiose_2_epim"/>
</dbReference>
<evidence type="ECO:0000256" key="2">
    <source>
        <dbReference type="ARBA" id="ARBA00008558"/>
    </source>
</evidence>
<keyword evidence="6" id="KW-1185">Reference proteome</keyword>
<sequence>MRIALQELKEATKKELAHILKYWEEHTLDTKYGGFIGHITYPDQKKPLSNKGIILNSRILWTFSAASNFYKDNRYELLCQRSFDYLKTYFRDTEYGGVFWELNYKGEVVHAKKQVYAQAFMIYALSEYYLFSKNKESKTWAIEIFNLIENHALDHQDGGYIEAFDQQWNQIEDMRLSEKDDNTAKTMNTHLHLLEAYTVFFKIYPENQVKEAIKKLIHLFLNVFLDKIGHFNLFFDEKWNLKSNIYSYGHDIEAAWLLVEAAVAIQDEKIIDQVKNAAIKIADRFMQVAIDDDGGVMNEENYVAGDIDKDRHWWPQAEGMIGLYYAYQITGEQRYLETAKRIWEFITSKMIDQKYGEWFWRIDANGHHNPKDEKVGMWKCPYHNSRACMQLHLYDVY</sequence>
<proteinExistence type="inferred from homology"/>